<dbReference type="Proteomes" id="UP000245137">
    <property type="component" value="Unassembled WGS sequence"/>
</dbReference>
<dbReference type="OrthoDB" id="8437837at2"/>
<evidence type="ECO:0008006" key="4">
    <source>
        <dbReference type="Google" id="ProtNLM"/>
    </source>
</evidence>
<keyword evidence="1" id="KW-1133">Transmembrane helix</keyword>
<feature type="transmembrane region" description="Helical" evidence="1">
    <location>
        <begin position="375"/>
        <end position="392"/>
    </location>
</feature>
<evidence type="ECO:0000313" key="3">
    <source>
        <dbReference type="Proteomes" id="UP000245137"/>
    </source>
</evidence>
<sequence>MSNVSRRTIDDPAAEAARLLARLSIMLLFIISQLAPIVTRQTIYILLPIGAALLLLSASLAPQTRRLREIAALALTPTALAAFFFVGWTGLSLAWTPFGAGPAERYAKSAATLALVAAACALLPTRTKTSNLNLLPIGTGAAAAALAAVAFLSASSGDQPADLDSNALQRAGLGLALAIWPALGALALRGRWVSAAIVALVSVAACLLARAPNVLPALLVGALVLALSFGKARRAGSLLAILSAALILLAPLAPILLHFAAPERLPAFAAPLENWGLETWGRIIANDGPRLLIGHGFGAAVFGVAGHYLYPDTPRSLLFQVWFDLGILGALGLAAVVARAFYVIGRTRPVLAPFLLGGLATGLTICVLGPAAEQLWWLTLAGLDAIAFALVLKGQFRTRRPRVEPNWGMGRIGAR</sequence>
<gene>
    <name evidence="2" type="ORF">C5689_04350</name>
</gene>
<dbReference type="AlphaFoldDB" id="A0A2U1STV7"/>
<feature type="transmembrane region" description="Helical" evidence="1">
    <location>
        <begin position="167"/>
        <end position="188"/>
    </location>
</feature>
<dbReference type="EMBL" id="PUIV01000004">
    <property type="protein sequence ID" value="PWB95024.1"/>
    <property type="molecule type" value="Genomic_DNA"/>
</dbReference>
<name>A0A2U1STV7_METSR</name>
<feature type="transmembrane region" description="Helical" evidence="1">
    <location>
        <begin position="238"/>
        <end position="257"/>
    </location>
</feature>
<proteinExistence type="predicted"/>
<feature type="transmembrane region" description="Helical" evidence="1">
    <location>
        <begin position="195"/>
        <end position="226"/>
    </location>
</feature>
<feature type="transmembrane region" description="Helical" evidence="1">
    <location>
        <begin position="350"/>
        <end position="369"/>
    </location>
</feature>
<organism evidence="2 3">
    <name type="scientific">Methylosinus sporium</name>
    <dbReference type="NCBI Taxonomy" id="428"/>
    <lineage>
        <taxon>Bacteria</taxon>
        <taxon>Pseudomonadati</taxon>
        <taxon>Pseudomonadota</taxon>
        <taxon>Alphaproteobacteria</taxon>
        <taxon>Hyphomicrobiales</taxon>
        <taxon>Methylocystaceae</taxon>
        <taxon>Methylosinus</taxon>
    </lineage>
</organism>
<feature type="transmembrane region" description="Helical" evidence="1">
    <location>
        <begin position="43"/>
        <end position="61"/>
    </location>
</feature>
<keyword evidence="3" id="KW-1185">Reference proteome</keyword>
<keyword evidence="1" id="KW-0472">Membrane</keyword>
<accession>A0A2U1STV7</accession>
<evidence type="ECO:0000313" key="2">
    <source>
        <dbReference type="EMBL" id="PWB95024.1"/>
    </source>
</evidence>
<keyword evidence="1" id="KW-0812">Transmembrane</keyword>
<feature type="transmembrane region" description="Helical" evidence="1">
    <location>
        <begin position="291"/>
        <end position="310"/>
    </location>
</feature>
<feature type="transmembrane region" description="Helical" evidence="1">
    <location>
        <begin position="20"/>
        <end position="37"/>
    </location>
</feature>
<feature type="transmembrane region" description="Helical" evidence="1">
    <location>
        <begin position="322"/>
        <end position="343"/>
    </location>
</feature>
<feature type="transmembrane region" description="Helical" evidence="1">
    <location>
        <begin position="132"/>
        <end position="155"/>
    </location>
</feature>
<evidence type="ECO:0000256" key="1">
    <source>
        <dbReference type="SAM" id="Phobius"/>
    </source>
</evidence>
<protein>
    <recommendedName>
        <fullName evidence="4">O-antigen ligase family protein</fullName>
    </recommendedName>
</protein>
<feature type="transmembrane region" description="Helical" evidence="1">
    <location>
        <begin position="73"/>
        <end position="94"/>
    </location>
</feature>
<dbReference type="RefSeq" id="WP_108916048.1">
    <property type="nucleotide sequence ID" value="NZ_BGJY01000002.1"/>
</dbReference>
<comment type="caution">
    <text evidence="2">The sequence shown here is derived from an EMBL/GenBank/DDBJ whole genome shotgun (WGS) entry which is preliminary data.</text>
</comment>
<reference evidence="2 3" key="1">
    <citation type="journal article" date="2018" name="Appl. Microbiol. Biotechnol.">
        <title>Co-cultivation of the strictly anaerobic methanogen Methanosarcina barkeri with aerobic methanotrophs in an oxygen-limited membrane bioreactor.</title>
        <authorList>
            <person name="In 't Zandt M.H."/>
            <person name="van den Bosch T.J.M."/>
            <person name="Rijkers R."/>
            <person name="van Kessel M.A.H.J."/>
            <person name="Jetten M.S.M."/>
            <person name="Welte C.U."/>
        </authorList>
    </citation>
    <scope>NUCLEOTIDE SEQUENCE [LARGE SCALE GENOMIC DNA]</scope>
    <source>
        <strain evidence="2 3">DSM 17706</strain>
    </source>
</reference>
<feature type="transmembrane region" description="Helical" evidence="1">
    <location>
        <begin position="106"/>
        <end position="125"/>
    </location>
</feature>